<name>A0A291Q3C3_9ACTN</name>
<evidence type="ECO:0000256" key="6">
    <source>
        <dbReference type="ARBA" id="ARBA00023136"/>
    </source>
</evidence>
<dbReference type="GO" id="GO:0005886">
    <property type="term" value="C:plasma membrane"/>
    <property type="evidence" value="ECO:0007669"/>
    <property type="project" value="UniProtKB-SubCell"/>
</dbReference>
<evidence type="ECO:0000256" key="1">
    <source>
        <dbReference type="ARBA" id="ARBA00004651"/>
    </source>
</evidence>
<dbReference type="Proteomes" id="UP000221011">
    <property type="component" value="Chromosome"/>
</dbReference>
<accession>A0A291Q3C3</accession>
<keyword evidence="2" id="KW-0813">Transport</keyword>
<dbReference type="InterPro" id="IPR036259">
    <property type="entry name" value="MFS_trans_sf"/>
</dbReference>
<evidence type="ECO:0000256" key="4">
    <source>
        <dbReference type="ARBA" id="ARBA00022692"/>
    </source>
</evidence>
<gene>
    <name evidence="10" type="ORF">KY5_1213</name>
</gene>
<dbReference type="AlphaFoldDB" id="A0A291Q3C3"/>
<dbReference type="Gene3D" id="1.20.1720.10">
    <property type="entry name" value="Multidrug resistance protein D"/>
    <property type="match status" value="1"/>
</dbReference>
<keyword evidence="4 8" id="KW-0812">Transmembrane</keyword>
<dbReference type="NCBIfam" id="TIGR00711">
    <property type="entry name" value="efflux_EmrB"/>
    <property type="match status" value="1"/>
</dbReference>
<feature type="transmembrane region" description="Helical" evidence="8">
    <location>
        <begin position="311"/>
        <end position="331"/>
    </location>
</feature>
<dbReference type="KEGG" id="sfk:KY5_1213"/>
<feature type="transmembrane region" description="Helical" evidence="8">
    <location>
        <begin position="60"/>
        <end position="80"/>
    </location>
</feature>
<feature type="transmembrane region" description="Helical" evidence="8">
    <location>
        <begin position="92"/>
        <end position="111"/>
    </location>
</feature>
<dbReference type="InterPro" id="IPR004638">
    <property type="entry name" value="EmrB-like"/>
</dbReference>
<keyword evidence="7" id="KW-0046">Antibiotic resistance</keyword>
<dbReference type="PANTHER" id="PTHR42718">
    <property type="entry name" value="MAJOR FACILITATOR SUPERFAMILY MULTIDRUG TRANSPORTER MFSC"/>
    <property type="match status" value="1"/>
</dbReference>
<feature type="transmembrane region" description="Helical" evidence="8">
    <location>
        <begin position="178"/>
        <end position="200"/>
    </location>
</feature>
<dbReference type="CDD" id="cd17321">
    <property type="entry name" value="MFS_MMR_MDR_like"/>
    <property type="match status" value="1"/>
</dbReference>
<keyword evidence="5 8" id="KW-1133">Transmembrane helix</keyword>
<feature type="transmembrane region" description="Helical" evidence="8">
    <location>
        <begin position="242"/>
        <end position="259"/>
    </location>
</feature>
<evidence type="ECO:0000256" key="2">
    <source>
        <dbReference type="ARBA" id="ARBA00022448"/>
    </source>
</evidence>
<dbReference type="EMBL" id="CP022685">
    <property type="protein sequence ID" value="ATL26231.1"/>
    <property type="molecule type" value="Genomic_DNA"/>
</dbReference>
<evidence type="ECO:0000259" key="9">
    <source>
        <dbReference type="PROSITE" id="PS50850"/>
    </source>
</evidence>
<dbReference type="PROSITE" id="PS50850">
    <property type="entry name" value="MFS"/>
    <property type="match status" value="1"/>
</dbReference>
<dbReference type="InterPro" id="IPR020846">
    <property type="entry name" value="MFS_dom"/>
</dbReference>
<comment type="subcellular location">
    <subcellularLocation>
        <location evidence="1">Cell membrane</location>
        <topology evidence="1">Multi-pass membrane protein</topology>
    </subcellularLocation>
</comment>
<dbReference type="Pfam" id="PF07690">
    <property type="entry name" value="MFS_1"/>
    <property type="match status" value="1"/>
</dbReference>
<feature type="transmembrane region" description="Helical" evidence="8">
    <location>
        <begin position="25"/>
        <end position="48"/>
    </location>
</feature>
<feature type="transmembrane region" description="Helical" evidence="8">
    <location>
        <begin position="368"/>
        <end position="388"/>
    </location>
</feature>
<proteinExistence type="predicted"/>
<evidence type="ECO:0000313" key="11">
    <source>
        <dbReference type="Proteomes" id="UP000221011"/>
    </source>
</evidence>
<keyword evidence="6 8" id="KW-0472">Membrane</keyword>
<evidence type="ECO:0000256" key="7">
    <source>
        <dbReference type="ARBA" id="ARBA00023251"/>
    </source>
</evidence>
<evidence type="ECO:0000256" key="5">
    <source>
        <dbReference type="ARBA" id="ARBA00022989"/>
    </source>
</evidence>
<sequence>MSTQSTVGAPAGSGATEAPRHHPGLALTVILACQLMVILDATIVNIALPDIQGDLDFSPAKLAWVVNAYTLAFGGLLLLGGRTGDILGRRKVFTLGIVVFTVASFVGGFATNDTWLLAARALQGAGAAFAAPSTLALLNTNFEGAERTKALSIYSAVSGAGMAFGLIVGGLLTDWLSWRSVLFINVPIGLAILVLAPLYVRQPERHPGRFDLGGALTSTLGMVSLVYGFIRASEEGWSDGLTIGSFAAAAILLVAFLVVETKAEQPITPLKLLLHRNRAAAYTNMLLLPATMFALFFFLTQFLQEVLDYSAVQTGFAFLPMALTQFGMARATPKLLPKFGPKPLLVVGGVLVTAGIVWLTQIDADSSYAAAVVGPMLLFGTGSGMSFLPLNMVILSEVQPKDAGAASGLLQAMQQVGATLGLAILVNLFETARRDSTPAAGSSPTEIKHHVLSDGIASAAVGGAAFAVAALLISLFAVKLPKPPAKPAA</sequence>
<evidence type="ECO:0000256" key="3">
    <source>
        <dbReference type="ARBA" id="ARBA00022475"/>
    </source>
</evidence>
<dbReference type="GO" id="GO:0046677">
    <property type="term" value="P:response to antibiotic"/>
    <property type="evidence" value="ECO:0007669"/>
    <property type="project" value="UniProtKB-KW"/>
</dbReference>
<protein>
    <submittedName>
        <fullName evidence="10">Transmembrane efflux protein</fullName>
    </submittedName>
</protein>
<dbReference type="GO" id="GO:0022857">
    <property type="term" value="F:transmembrane transporter activity"/>
    <property type="evidence" value="ECO:0007669"/>
    <property type="project" value="InterPro"/>
</dbReference>
<feature type="transmembrane region" description="Helical" evidence="8">
    <location>
        <begin position="409"/>
        <end position="429"/>
    </location>
</feature>
<organism evidence="10 11">
    <name type="scientific">Streptomyces formicae</name>
    <dbReference type="NCBI Taxonomy" id="1616117"/>
    <lineage>
        <taxon>Bacteria</taxon>
        <taxon>Bacillati</taxon>
        <taxon>Actinomycetota</taxon>
        <taxon>Actinomycetes</taxon>
        <taxon>Kitasatosporales</taxon>
        <taxon>Streptomycetaceae</taxon>
        <taxon>Streptomyces</taxon>
    </lineage>
</organism>
<feature type="transmembrane region" description="Helical" evidence="8">
    <location>
        <begin position="343"/>
        <end position="362"/>
    </location>
</feature>
<feature type="transmembrane region" description="Helical" evidence="8">
    <location>
        <begin position="279"/>
        <end position="299"/>
    </location>
</feature>
<dbReference type="PANTHER" id="PTHR42718:SF46">
    <property type="entry name" value="BLR6921 PROTEIN"/>
    <property type="match status" value="1"/>
</dbReference>
<dbReference type="SUPFAM" id="SSF103473">
    <property type="entry name" value="MFS general substrate transporter"/>
    <property type="match status" value="1"/>
</dbReference>
<feature type="transmembrane region" description="Helical" evidence="8">
    <location>
        <begin position="150"/>
        <end position="172"/>
    </location>
</feature>
<evidence type="ECO:0000256" key="8">
    <source>
        <dbReference type="SAM" id="Phobius"/>
    </source>
</evidence>
<evidence type="ECO:0000313" key="10">
    <source>
        <dbReference type="EMBL" id="ATL26231.1"/>
    </source>
</evidence>
<feature type="transmembrane region" description="Helical" evidence="8">
    <location>
        <begin position="212"/>
        <end position="230"/>
    </location>
</feature>
<dbReference type="RefSeq" id="WP_098241238.1">
    <property type="nucleotide sequence ID" value="NZ_CP022685.1"/>
</dbReference>
<dbReference type="InterPro" id="IPR011701">
    <property type="entry name" value="MFS"/>
</dbReference>
<reference evidence="10 11" key="1">
    <citation type="submission" date="2017-08" db="EMBL/GenBank/DDBJ databases">
        <title>Complete Genome Sequence of Streptomyces formicae KY5, the formicamycin producer.</title>
        <authorList>
            <person name="Holmes N.A."/>
            <person name="Devine R."/>
            <person name="Qin Z."/>
            <person name="Seipke R.F."/>
            <person name="Wilkinson B."/>
            <person name="Hutchings M.I."/>
        </authorList>
    </citation>
    <scope>NUCLEOTIDE SEQUENCE [LARGE SCALE GENOMIC DNA]</scope>
    <source>
        <strain evidence="10 11">KY5</strain>
    </source>
</reference>
<feature type="domain" description="Major facilitator superfamily (MFS) profile" evidence="9">
    <location>
        <begin position="26"/>
        <end position="482"/>
    </location>
</feature>
<dbReference type="Gene3D" id="1.20.1250.20">
    <property type="entry name" value="MFS general substrate transporter like domains"/>
    <property type="match status" value="1"/>
</dbReference>
<keyword evidence="11" id="KW-1185">Reference proteome</keyword>
<feature type="transmembrane region" description="Helical" evidence="8">
    <location>
        <begin position="117"/>
        <end position="138"/>
    </location>
</feature>
<feature type="transmembrane region" description="Helical" evidence="8">
    <location>
        <begin position="456"/>
        <end position="478"/>
    </location>
</feature>
<keyword evidence="3" id="KW-1003">Cell membrane</keyword>